<dbReference type="EMBL" id="JASBWT010000015">
    <property type="protein sequence ID" value="KAJ9098263.1"/>
    <property type="molecule type" value="Genomic_DNA"/>
</dbReference>
<evidence type="ECO:0000313" key="2">
    <source>
        <dbReference type="Proteomes" id="UP001227268"/>
    </source>
</evidence>
<dbReference type="Proteomes" id="UP001227268">
    <property type="component" value="Unassembled WGS sequence"/>
</dbReference>
<gene>
    <name evidence="1" type="ORF">QFC21_004592</name>
</gene>
<accession>A0ACC2VGI8</accession>
<organism evidence="1 2">
    <name type="scientific">Naganishia friedmannii</name>
    <dbReference type="NCBI Taxonomy" id="89922"/>
    <lineage>
        <taxon>Eukaryota</taxon>
        <taxon>Fungi</taxon>
        <taxon>Dikarya</taxon>
        <taxon>Basidiomycota</taxon>
        <taxon>Agaricomycotina</taxon>
        <taxon>Tremellomycetes</taxon>
        <taxon>Filobasidiales</taxon>
        <taxon>Filobasidiaceae</taxon>
        <taxon>Naganishia</taxon>
    </lineage>
</organism>
<protein>
    <submittedName>
        <fullName evidence="1">Uncharacterized protein</fullName>
    </submittedName>
</protein>
<keyword evidence="2" id="KW-1185">Reference proteome</keyword>
<proteinExistence type="predicted"/>
<evidence type="ECO:0000313" key="1">
    <source>
        <dbReference type="EMBL" id="KAJ9098263.1"/>
    </source>
</evidence>
<sequence length="960" mass="107776">MKHKNPVAAELVWRERTTTGLYRWQWENNRAAAVAGKDTEGKEAGNGNGKVWILHDGPPYANGHLHMGEPTALPPLSVSKSDSMRVWTYRSLMFMLYFSCLLHVPDLKLLDLGHSLNKLLKDFINRYKAKRGYRVKYIPGWDCHGLPIEHKALKALGKSHLKLSPLEIRTVARQTAHEAIHTQREEFRELGVMADWDVQEGTYRTMALAEAELSYKDDHKSHSVYVFFKVPAESMAHGLKDVWTRVGAGRELGLAIWTTTAWTLAANQAVAISPTMEYVIVERTGDERLLVIAKERVEALSDALGEMKILASLTGEDLVGTKYQHLFWKEGLPAPQIIFGKHVTAGAGTSLVHTAPAHGQEDYVAFREAFAATTAADGQVEELRCPVDDEGSFTRDLEAWTEDEGLARRLVGKSVLGEAVPEMIQILREKGILLHTEMLRHRYPCDWKTKEPVIMRATPQWFANIESIKQSAIDAMETVNFKPEQSKRRLESFVLGRSEWCISRQRSWGVPIPVLYDVDTGEAHLTAETLDHIIPVLASKGTDFWWSDDVDAFIPAHLKSSGKQFKKGTDTMDVWFDSGSSWTLIKDLALRSPQEYVADVYLEGSDQHRGWFQSSLLTYLASIEGENIGAPAPYKTLITHGMVLDQDGQKMSKSLGNGLTPVEVIHGGKDKKKLPSYGTDILRLWAAQVDYTRDSSIGPTSLSAAAENARKIRNAIKFILGNAYRADTEPRKLEQVELGLVDRWLLNEVAELESYAIANYDIFDFNRVLQSLNTFISGTLSNIYFEMNKDILYCDAEHSRRRQASIAVLSFVLSRIMHVLAPITPHLAEEVLHRTQHKSLEMDSSAFIWKEEDQTWRDERALREMQPLLAARQQVMQLLEEARTAKSLRSAAEAVLIIRTTDPDLSASLQEHYDELASLMSTARVLVNPTEQESSPAWSYSANVDISTGTSIASSSSLHA</sequence>
<name>A0ACC2VGI8_9TREE</name>
<comment type="caution">
    <text evidence="1">The sequence shown here is derived from an EMBL/GenBank/DDBJ whole genome shotgun (WGS) entry which is preliminary data.</text>
</comment>
<reference evidence="1" key="1">
    <citation type="submission" date="2023-04" db="EMBL/GenBank/DDBJ databases">
        <title>Draft Genome sequencing of Naganishia species isolated from polar environments using Oxford Nanopore Technology.</title>
        <authorList>
            <person name="Leo P."/>
            <person name="Venkateswaran K."/>
        </authorList>
    </citation>
    <scope>NUCLEOTIDE SEQUENCE</scope>
    <source>
        <strain evidence="1">MNA-CCFEE 5423</strain>
    </source>
</reference>